<evidence type="ECO:0000313" key="2">
    <source>
        <dbReference type="EMBL" id="ELQ34862.1"/>
    </source>
</evidence>
<dbReference type="AlphaFoldDB" id="A0AA97PHK6"/>
<reference evidence="2" key="1">
    <citation type="journal article" date="2012" name="PLoS Genet.">
        <title>Comparative analysis of the genomes of two field isolates of the rice blast fungus Magnaporthe oryzae.</title>
        <authorList>
            <person name="Xue M."/>
            <person name="Yang J."/>
            <person name="Li Z."/>
            <person name="Hu S."/>
            <person name="Yao N."/>
            <person name="Dean R.A."/>
            <person name="Zhao W."/>
            <person name="Shen M."/>
            <person name="Zhang H."/>
            <person name="Li C."/>
            <person name="Liu L."/>
            <person name="Cao L."/>
            <person name="Xu X."/>
            <person name="Xing Y."/>
            <person name="Hsiang T."/>
            <person name="Zhang Z."/>
            <person name="Xu J.R."/>
            <person name="Peng Y.L."/>
        </authorList>
    </citation>
    <scope>NUCLEOTIDE SEQUENCE</scope>
    <source>
        <strain evidence="2">Y34</strain>
    </source>
</reference>
<dbReference type="EMBL" id="JH793502">
    <property type="protein sequence ID" value="ELQ34862.1"/>
    <property type="molecule type" value="Genomic_DNA"/>
</dbReference>
<accession>A0AA97PHK6</accession>
<feature type="compositionally biased region" description="Basic and acidic residues" evidence="1">
    <location>
        <begin position="50"/>
        <end position="65"/>
    </location>
</feature>
<feature type="compositionally biased region" description="Polar residues" evidence="1">
    <location>
        <begin position="162"/>
        <end position="175"/>
    </location>
</feature>
<protein>
    <submittedName>
        <fullName evidence="2">Uncharacterized protein</fullName>
    </submittedName>
</protein>
<feature type="region of interest" description="Disordered" evidence="1">
    <location>
        <begin position="140"/>
        <end position="175"/>
    </location>
</feature>
<gene>
    <name evidence="2" type="ORF">OOU_Y34scaffold00744g26</name>
</gene>
<evidence type="ECO:0000256" key="1">
    <source>
        <dbReference type="SAM" id="MobiDB-lite"/>
    </source>
</evidence>
<feature type="region of interest" description="Disordered" evidence="1">
    <location>
        <begin position="8"/>
        <end position="83"/>
    </location>
</feature>
<proteinExistence type="predicted"/>
<feature type="region of interest" description="Disordered" evidence="1">
    <location>
        <begin position="215"/>
        <end position="240"/>
    </location>
</feature>
<organism evidence="2">
    <name type="scientific">Pyricularia oryzae (strain Y34)</name>
    <name type="common">Rice blast fungus</name>
    <name type="synonym">Magnaporthe oryzae</name>
    <dbReference type="NCBI Taxonomy" id="1143189"/>
    <lineage>
        <taxon>Eukaryota</taxon>
        <taxon>Fungi</taxon>
        <taxon>Dikarya</taxon>
        <taxon>Ascomycota</taxon>
        <taxon>Pezizomycotina</taxon>
        <taxon>Sordariomycetes</taxon>
        <taxon>Sordariomycetidae</taxon>
        <taxon>Magnaporthales</taxon>
        <taxon>Pyriculariaceae</taxon>
        <taxon>Pyricularia</taxon>
    </lineage>
</organism>
<name>A0AA97PHK6_PYRO3</name>
<feature type="compositionally biased region" description="Polar residues" evidence="1">
    <location>
        <begin position="12"/>
        <end position="30"/>
    </location>
</feature>
<feature type="compositionally biased region" description="Basic and acidic residues" evidence="1">
    <location>
        <begin position="32"/>
        <end position="42"/>
    </location>
</feature>
<sequence>MSFALEAIRNLWPTSTQNHPNQQREQQKATTARRDFGTEHKLSPSPFSQEEQKLARARVAVRDSPRGSSSTTTHRNKARTPQGFSETRVWMMSRSLSTRRRAEAQLKLRRDEAESRLLAENRSWTPAGLMNFGLKSRSRQGAAMSSAGVGKTNDGVDHDSHPSTTRTPRIPSFQWTKDGSFGAAMANEIRLCGLSLSPPEDDDDEVEKYFLSQRRSTWAHEPPQLSKPLPPLPTTPTASSTIATPPAHLDAIVPSTAIQHLAAYLSLPASLPPLDVVEHVLARPNLRAAVARLRAADADLFNSMPWGDIVSGAWDDDSCGTSHSTPCCPETQQAWARLHARNAANKHRRRRQQGAVAAVAVAGADQDLFPLERRRDQKRRLAAHGKAWQRGSARVTGPAALYRVHDGLGCAPSSAAAVELVRDAAPGREELVDDVLSWTRPGGSKLREVVVVGINSKTRSREKFPSTSM</sequence>
<dbReference type="Proteomes" id="UP000011086">
    <property type="component" value="Unassembled WGS sequence"/>
</dbReference>